<keyword evidence="1 3" id="KW-0597">Phosphoprotein</keyword>
<dbReference type="InterPro" id="IPR000792">
    <property type="entry name" value="Tscrpt_reg_LuxR_C"/>
</dbReference>
<evidence type="ECO:0000313" key="6">
    <source>
        <dbReference type="EMBL" id="MRX63629.1"/>
    </source>
</evidence>
<dbReference type="PROSITE" id="PS50043">
    <property type="entry name" value="HTH_LUXR_2"/>
    <property type="match status" value="1"/>
</dbReference>
<protein>
    <submittedName>
        <fullName evidence="6">Response regulator</fullName>
    </submittedName>
</protein>
<feature type="domain" description="Response regulatory" evidence="5">
    <location>
        <begin position="19"/>
        <end position="135"/>
    </location>
</feature>
<dbReference type="GO" id="GO:0003677">
    <property type="term" value="F:DNA binding"/>
    <property type="evidence" value="ECO:0007669"/>
    <property type="project" value="UniProtKB-KW"/>
</dbReference>
<dbReference type="InterPro" id="IPR011006">
    <property type="entry name" value="CheY-like_superfamily"/>
</dbReference>
<proteinExistence type="predicted"/>
<feature type="modified residue" description="4-aspartylphosphate" evidence="3">
    <location>
        <position position="70"/>
    </location>
</feature>
<evidence type="ECO:0000256" key="1">
    <source>
        <dbReference type="ARBA" id="ARBA00022553"/>
    </source>
</evidence>
<name>A0A6I2MLX3_9FLAO</name>
<dbReference type="InterPro" id="IPR058245">
    <property type="entry name" value="NreC/VraR/RcsB-like_REC"/>
</dbReference>
<dbReference type="InterPro" id="IPR016032">
    <property type="entry name" value="Sig_transdc_resp-reg_C-effctor"/>
</dbReference>
<keyword evidence="2" id="KW-0238">DNA-binding</keyword>
<dbReference type="Pfam" id="PF00072">
    <property type="entry name" value="Response_reg"/>
    <property type="match status" value="1"/>
</dbReference>
<comment type="caution">
    <text evidence="6">The sequence shown here is derived from an EMBL/GenBank/DDBJ whole genome shotgun (WGS) entry which is preliminary data.</text>
</comment>
<dbReference type="InterPro" id="IPR039420">
    <property type="entry name" value="WalR-like"/>
</dbReference>
<dbReference type="CDD" id="cd17535">
    <property type="entry name" value="REC_NarL-like"/>
    <property type="match status" value="1"/>
</dbReference>
<dbReference type="GO" id="GO:0006355">
    <property type="term" value="P:regulation of DNA-templated transcription"/>
    <property type="evidence" value="ECO:0007669"/>
    <property type="project" value="InterPro"/>
</dbReference>
<dbReference type="Gene3D" id="3.40.50.2300">
    <property type="match status" value="1"/>
</dbReference>
<dbReference type="SUPFAM" id="SSF46894">
    <property type="entry name" value="C-terminal effector domain of the bipartite response regulators"/>
    <property type="match status" value="1"/>
</dbReference>
<dbReference type="PRINTS" id="PR00038">
    <property type="entry name" value="HTHLUXR"/>
</dbReference>
<dbReference type="RefSeq" id="WP_154364616.1">
    <property type="nucleotide sequence ID" value="NZ_CANMYZ010000004.1"/>
</dbReference>
<feature type="domain" description="HTH luxR-type" evidence="4">
    <location>
        <begin position="169"/>
        <end position="234"/>
    </location>
</feature>
<dbReference type="SMART" id="SM00448">
    <property type="entry name" value="REC"/>
    <property type="match status" value="1"/>
</dbReference>
<dbReference type="Proteomes" id="UP000443153">
    <property type="component" value="Unassembled WGS sequence"/>
</dbReference>
<dbReference type="AlphaFoldDB" id="A0A6I2MLX3"/>
<reference evidence="6 7" key="1">
    <citation type="submission" date="2019-11" db="EMBL/GenBank/DDBJ databases">
        <title>Maribacter lutea sp. nov., a marine bacterium isolated from intertidal sand.</title>
        <authorList>
            <person name="Liu A."/>
        </authorList>
    </citation>
    <scope>NUCLEOTIDE SEQUENCE [LARGE SCALE GENOMIC DNA]</scope>
    <source>
        <strain evidence="6 7">RZ05</strain>
    </source>
</reference>
<organism evidence="6 7">
    <name type="scientific">Maribacter luteus</name>
    <dbReference type="NCBI Taxonomy" id="2594478"/>
    <lineage>
        <taxon>Bacteria</taxon>
        <taxon>Pseudomonadati</taxon>
        <taxon>Bacteroidota</taxon>
        <taxon>Flavobacteriia</taxon>
        <taxon>Flavobacteriales</taxon>
        <taxon>Flavobacteriaceae</taxon>
        <taxon>Maribacter</taxon>
    </lineage>
</organism>
<evidence type="ECO:0000259" key="4">
    <source>
        <dbReference type="PROSITE" id="PS50043"/>
    </source>
</evidence>
<dbReference type="SUPFAM" id="SSF52172">
    <property type="entry name" value="CheY-like"/>
    <property type="match status" value="1"/>
</dbReference>
<dbReference type="Pfam" id="PF00196">
    <property type="entry name" value="GerE"/>
    <property type="match status" value="1"/>
</dbReference>
<evidence type="ECO:0000256" key="2">
    <source>
        <dbReference type="ARBA" id="ARBA00023125"/>
    </source>
</evidence>
<sequence length="236" mass="26412">MRTFLIFVRITTCILNQTTIVLVDDHSLVRDGIKALLESEQDLKVIGEGADGTEAITLVEQKKPDILVVDIRMPKMTGIEAVERLNKLNSDVKCIILSMHDSEEYILQSVAAGAKGYLLKDTGKAEFIKAIHTVRDGGKYYSGDISNVLVNNLLNPTAKILESPKKAVRTSNPFDLTNKEIQILELVLSGLTNKQISEKLQNSKRTVETHRFNLMRKMEVKNLMDLSKKAKAYNLV</sequence>
<keyword evidence="7" id="KW-1185">Reference proteome</keyword>
<dbReference type="CDD" id="cd06170">
    <property type="entry name" value="LuxR_C_like"/>
    <property type="match status" value="1"/>
</dbReference>
<dbReference type="GO" id="GO:0000160">
    <property type="term" value="P:phosphorelay signal transduction system"/>
    <property type="evidence" value="ECO:0007669"/>
    <property type="project" value="InterPro"/>
</dbReference>
<dbReference type="PANTHER" id="PTHR43214:SF43">
    <property type="entry name" value="TWO-COMPONENT RESPONSE REGULATOR"/>
    <property type="match status" value="1"/>
</dbReference>
<accession>A0A6I2MLX3</accession>
<dbReference type="OrthoDB" id="9795108at2"/>
<evidence type="ECO:0000256" key="3">
    <source>
        <dbReference type="PROSITE-ProRule" id="PRU00169"/>
    </source>
</evidence>
<dbReference type="PROSITE" id="PS50110">
    <property type="entry name" value="RESPONSE_REGULATORY"/>
    <property type="match status" value="1"/>
</dbReference>
<dbReference type="PANTHER" id="PTHR43214">
    <property type="entry name" value="TWO-COMPONENT RESPONSE REGULATOR"/>
    <property type="match status" value="1"/>
</dbReference>
<dbReference type="InterPro" id="IPR001789">
    <property type="entry name" value="Sig_transdc_resp-reg_receiver"/>
</dbReference>
<evidence type="ECO:0000313" key="7">
    <source>
        <dbReference type="Proteomes" id="UP000443153"/>
    </source>
</evidence>
<evidence type="ECO:0000259" key="5">
    <source>
        <dbReference type="PROSITE" id="PS50110"/>
    </source>
</evidence>
<dbReference type="SMART" id="SM00421">
    <property type="entry name" value="HTH_LUXR"/>
    <property type="match status" value="1"/>
</dbReference>
<gene>
    <name evidence="6" type="ORF">GJ691_05555</name>
</gene>
<dbReference type="EMBL" id="WKJH01000002">
    <property type="protein sequence ID" value="MRX63629.1"/>
    <property type="molecule type" value="Genomic_DNA"/>
</dbReference>